<evidence type="ECO:0000259" key="2">
    <source>
        <dbReference type="Pfam" id="PF23070"/>
    </source>
</evidence>
<feature type="chain" id="PRO_5035795348" description="DUF7043 domain-containing protein" evidence="1">
    <location>
        <begin position="22"/>
        <end position="712"/>
    </location>
</feature>
<dbReference type="Pfam" id="PF23070">
    <property type="entry name" value="DUF7043"/>
    <property type="match status" value="1"/>
</dbReference>
<protein>
    <recommendedName>
        <fullName evidence="2">DUF7043 domain-containing protein</fullName>
    </recommendedName>
</protein>
<feature type="domain" description="DUF7043" evidence="2">
    <location>
        <begin position="28"/>
        <end position="141"/>
    </location>
</feature>
<evidence type="ECO:0000313" key="4">
    <source>
        <dbReference type="Proteomes" id="UP000678393"/>
    </source>
</evidence>
<keyword evidence="4" id="KW-1185">Reference proteome</keyword>
<gene>
    <name evidence="3" type="ORF">CUNI_LOCUS12054</name>
</gene>
<reference evidence="3" key="1">
    <citation type="submission" date="2021-04" db="EMBL/GenBank/DDBJ databases">
        <authorList>
            <consortium name="Molecular Ecology Group"/>
        </authorList>
    </citation>
    <scope>NUCLEOTIDE SEQUENCE</scope>
</reference>
<evidence type="ECO:0000256" key="1">
    <source>
        <dbReference type="SAM" id="SignalP"/>
    </source>
</evidence>
<dbReference type="OrthoDB" id="6083881at2759"/>
<dbReference type="AlphaFoldDB" id="A0A8S3ZHB6"/>
<keyword evidence="1" id="KW-0732">Signal</keyword>
<dbReference type="Proteomes" id="UP000678393">
    <property type="component" value="Unassembled WGS sequence"/>
</dbReference>
<accession>A0A8S3ZHB6</accession>
<proteinExistence type="predicted"/>
<organism evidence="3 4">
    <name type="scientific">Candidula unifasciata</name>
    <dbReference type="NCBI Taxonomy" id="100452"/>
    <lineage>
        <taxon>Eukaryota</taxon>
        <taxon>Metazoa</taxon>
        <taxon>Spiralia</taxon>
        <taxon>Lophotrochozoa</taxon>
        <taxon>Mollusca</taxon>
        <taxon>Gastropoda</taxon>
        <taxon>Heterobranchia</taxon>
        <taxon>Euthyneura</taxon>
        <taxon>Panpulmonata</taxon>
        <taxon>Eupulmonata</taxon>
        <taxon>Stylommatophora</taxon>
        <taxon>Helicina</taxon>
        <taxon>Helicoidea</taxon>
        <taxon>Geomitridae</taxon>
        <taxon>Candidula</taxon>
    </lineage>
</organism>
<feature type="signal peptide" evidence="1">
    <location>
        <begin position="1"/>
        <end position="21"/>
    </location>
</feature>
<dbReference type="InterPro" id="IPR055471">
    <property type="entry name" value="DUF7043"/>
</dbReference>
<comment type="caution">
    <text evidence="3">The sequence shown here is derived from an EMBL/GenBank/DDBJ whole genome shotgun (WGS) entry which is preliminary data.</text>
</comment>
<dbReference type="EMBL" id="CAJHNH020002371">
    <property type="protein sequence ID" value="CAG5126496.1"/>
    <property type="molecule type" value="Genomic_DNA"/>
</dbReference>
<evidence type="ECO:0000313" key="3">
    <source>
        <dbReference type="EMBL" id="CAG5126496.1"/>
    </source>
</evidence>
<dbReference type="PANTHER" id="PTHR22255">
    <property type="entry name" value="LP06548P"/>
    <property type="match status" value="1"/>
</dbReference>
<name>A0A8S3ZHB6_9EUPU</name>
<sequence length="712" mass="80666">MKIGSMTCLLLKHLFLLSVIAKRCLVMSCSFPDALQLDLRDPPWYSHVRTDGSRDVEYYIRHNVMEIHYPKSDRSNVRWKCTTIFHDKLLLKRQDHLVHDYYRCARFLFRSRSVVQIMWSHEVRNFDLSLCDDLNMKTDPWPLIWYGTLEADYTPCPFSGGFDMKIIDSIQGENGCNLMLRPMRMEVECLGGEGVTFNFMSSNCLPAIKMFVKQRTICVTSWQDSKNHYVILRRNEDIDLWCLVMPIYRTSNTTAYLFSDLACTTDTVQLASIKNVNYFTLYLTTRVFSSLCQDEYEQCSKVTCNAYVKQECQKSCAVCDASSIPTQCEFPSDFIGSWILKDVNGSSQTDIASSSITITGVGDFICVSYPNTKPKTSFYTTISMYQNGCRPRFTCLYIRRIGPSVLQYSLSQSYVWPTQENDLGNAICGEERFHPDPSPIDDKYRPHEGAGKPIIAHMTKSESVHCNITNVYTISGTLPKGYKCSGTMYPHCEDFHKIRLDFPSCGSLIPELTDYRCLANFEGHYWERILLVQNIQNEKDVVCFVFSQYYPNEAYVLVASECDQKSFSFARSGLRQPMLTLEIHLEGDSCKSIPMSTSTVKPTESLPTESRYESSVREADHNSNIVTNITVLETDYYSPVSMVDTGPASGNAGKVSHKATYVDTRRAVDTAGAKSTSYSDENSLTADYNVAATVTSSGVFSFVVLVLATSLL</sequence>
<dbReference type="PANTHER" id="PTHR22255:SF9">
    <property type="entry name" value="LP06548P"/>
    <property type="match status" value="1"/>
</dbReference>